<dbReference type="SUPFAM" id="SSF64268">
    <property type="entry name" value="PX domain"/>
    <property type="match status" value="1"/>
</dbReference>
<dbReference type="PANTHER" id="PTHR22999">
    <property type="entry name" value="PX SERINE/THREONINE KINASE PXK"/>
    <property type="match status" value="1"/>
</dbReference>
<dbReference type="InterPro" id="IPR036871">
    <property type="entry name" value="PX_dom_sf"/>
</dbReference>
<evidence type="ECO:0000313" key="6">
    <source>
        <dbReference type="EMBL" id="KAL3283897.1"/>
    </source>
</evidence>
<dbReference type="AlphaFoldDB" id="A0ABD2NYV4"/>
<reference evidence="6 7" key="1">
    <citation type="journal article" date="2021" name="BMC Biol.">
        <title>Horizontally acquired antibacterial genes associated with adaptive radiation of ladybird beetles.</title>
        <authorList>
            <person name="Li H.S."/>
            <person name="Tang X.F."/>
            <person name="Huang Y.H."/>
            <person name="Xu Z.Y."/>
            <person name="Chen M.L."/>
            <person name="Du X.Y."/>
            <person name="Qiu B.Y."/>
            <person name="Chen P.T."/>
            <person name="Zhang W."/>
            <person name="Slipinski A."/>
            <person name="Escalona H.E."/>
            <person name="Waterhouse R.M."/>
            <person name="Zwick A."/>
            <person name="Pang H."/>
        </authorList>
    </citation>
    <scope>NUCLEOTIDE SEQUENCE [LARGE SCALE GENOMIC DNA]</scope>
    <source>
        <strain evidence="6">SYSU2018</strain>
    </source>
</reference>
<keyword evidence="7" id="KW-1185">Reference proteome</keyword>
<protein>
    <recommendedName>
        <fullName evidence="5">PX domain-containing protein</fullName>
    </recommendedName>
</protein>
<evidence type="ECO:0000256" key="2">
    <source>
        <dbReference type="ARBA" id="ARBA00022490"/>
    </source>
</evidence>
<dbReference type="Pfam" id="PF00787">
    <property type="entry name" value="PX"/>
    <property type="match status" value="1"/>
</dbReference>
<accession>A0ABD2NYV4</accession>
<evidence type="ECO:0000259" key="5">
    <source>
        <dbReference type="PROSITE" id="PS50195"/>
    </source>
</evidence>
<evidence type="ECO:0000256" key="1">
    <source>
        <dbReference type="ARBA" id="ARBA00004496"/>
    </source>
</evidence>
<organism evidence="6 7">
    <name type="scientific">Cryptolaemus montrouzieri</name>
    <dbReference type="NCBI Taxonomy" id="559131"/>
    <lineage>
        <taxon>Eukaryota</taxon>
        <taxon>Metazoa</taxon>
        <taxon>Ecdysozoa</taxon>
        <taxon>Arthropoda</taxon>
        <taxon>Hexapoda</taxon>
        <taxon>Insecta</taxon>
        <taxon>Pterygota</taxon>
        <taxon>Neoptera</taxon>
        <taxon>Endopterygota</taxon>
        <taxon>Coleoptera</taxon>
        <taxon>Polyphaga</taxon>
        <taxon>Cucujiformia</taxon>
        <taxon>Coccinelloidea</taxon>
        <taxon>Coccinellidae</taxon>
        <taxon>Scymninae</taxon>
        <taxon>Scymnini</taxon>
        <taxon>Cryptolaemus</taxon>
    </lineage>
</organism>
<feature type="compositionally biased region" description="Polar residues" evidence="4">
    <location>
        <begin position="25"/>
        <end position="34"/>
    </location>
</feature>
<dbReference type="InterPro" id="IPR001683">
    <property type="entry name" value="PX_dom"/>
</dbReference>
<dbReference type="PROSITE" id="PS50195">
    <property type="entry name" value="PX"/>
    <property type="match status" value="1"/>
</dbReference>
<keyword evidence="3" id="KW-0175">Coiled coil</keyword>
<sequence>MANNVNTNQIIQNMGKLKFQTSLEGESSINNNVPEKNEEVHTDSSDEYLSEPLRYIRSDSSYRSLNNFLTSSIASTSTIIAPESNSFYSCNGEIDPSNIQIPIVGYEIMEERARFTVFKLRIENKSSGDCWYVFRRYTDFVRLCNRLRNSHPDIVRFLPRKRWLGNNFDPVFLEERINGLQTLVNSILSDKELLSTQDIQDFFCLNEPPIYSESNEESRAIFEALEETISDLKQQLGEKEKIIDSLQTSLHSTVLENDNLKRLSGLPQ</sequence>
<dbReference type="SMART" id="SM00312">
    <property type="entry name" value="PX"/>
    <property type="match status" value="1"/>
</dbReference>
<dbReference type="EMBL" id="JABFTP020000165">
    <property type="protein sequence ID" value="KAL3283897.1"/>
    <property type="molecule type" value="Genomic_DNA"/>
</dbReference>
<dbReference type="InterPro" id="IPR051837">
    <property type="entry name" value="SortingNexin/PXDomain-PKLike"/>
</dbReference>
<keyword evidence="2" id="KW-0963">Cytoplasm</keyword>
<dbReference type="GO" id="GO:0005737">
    <property type="term" value="C:cytoplasm"/>
    <property type="evidence" value="ECO:0007669"/>
    <property type="project" value="UniProtKB-SubCell"/>
</dbReference>
<feature type="compositionally biased region" description="Basic and acidic residues" evidence="4">
    <location>
        <begin position="35"/>
        <end position="44"/>
    </location>
</feature>
<feature type="coiled-coil region" evidence="3">
    <location>
        <begin position="215"/>
        <end position="249"/>
    </location>
</feature>
<feature type="domain" description="PX" evidence="5">
    <location>
        <begin position="96"/>
        <end position="210"/>
    </location>
</feature>
<gene>
    <name evidence="6" type="ORF">HHI36_018066</name>
</gene>
<dbReference type="Gene3D" id="3.30.1520.10">
    <property type="entry name" value="Phox-like domain"/>
    <property type="match status" value="1"/>
</dbReference>
<dbReference type="Proteomes" id="UP001516400">
    <property type="component" value="Unassembled WGS sequence"/>
</dbReference>
<name>A0ABD2NYV4_9CUCU</name>
<evidence type="ECO:0000256" key="4">
    <source>
        <dbReference type="SAM" id="MobiDB-lite"/>
    </source>
</evidence>
<comment type="subcellular location">
    <subcellularLocation>
        <location evidence="1">Cytoplasm</location>
    </subcellularLocation>
</comment>
<comment type="caution">
    <text evidence="6">The sequence shown here is derived from an EMBL/GenBank/DDBJ whole genome shotgun (WGS) entry which is preliminary data.</text>
</comment>
<dbReference type="PANTHER" id="PTHR22999:SF23">
    <property type="entry name" value="SORTING NEXIN-16"/>
    <property type="match status" value="1"/>
</dbReference>
<evidence type="ECO:0000313" key="7">
    <source>
        <dbReference type="Proteomes" id="UP001516400"/>
    </source>
</evidence>
<evidence type="ECO:0000256" key="3">
    <source>
        <dbReference type="SAM" id="Coils"/>
    </source>
</evidence>
<feature type="region of interest" description="Disordered" evidence="4">
    <location>
        <begin position="25"/>
        <end position="46"/>
    </location>
</feature>
<proteinExistence type="predicted"/>